<dbReference type="Proteomes" id="UP001179952">
    <property type="component" value="Unassembled WGS sequence"/>
</dbReference>
<comment type="similarity">
    <text evidence="1">Belongs to the GEM family.</text>
</comment>
<accession>A0AAV9B2Z0</accession>
<dbReference type="EMBL" id="JAUJYN010000005">
    <property type="protein sequence ID" value="KAK1270708.1"/>
    <property type="molecule type" value="Genomic_DNA"/>
</dbReference>
<dbReference type="InterPro" id="IPR004182">
    <property type="entry name" value="GRAM"/>
</dbReference>
<dbReference type="Gene3D" id="2.30.29.30">
    <property type="entry name" value="Pleckstrin-homology domain (PH domain)/Phosphotyrosine-binding domain (PTB)"/>
    <property type="match status" value="1"/>
</dbReference>
<name>A0AAV9B2Z0_ACOGR</name>
<dbReference type="InterPro" id="IPR011993">
    <property type="entry name" value="PH-like_dom_sf"/>
</dbReference>
<reference evidence="3" key="1">
    <citation type="journal article" date="2023" name="Nat. Commun.">
        <title>Diploid and tetraploid genomes of Acorus and the evolution of monocots.</title>
        <authorList>
            <person name="Ma L."/>
            <person name="Liu K.W."/>
            <person name="Li Z."/>
            <person name="Hsiao Y.Y."/>
            <person name="Qi Y."/>
            <person name="Fu T."/>
            <person name="Tang G.D."/>
            <person name="Zhang D."/>
            <person name="Sun W.H."/>
            <person name="Liu D.K."/>
            <person name="Li Y."/>
            <person name="Chen G.Z."/>
            <person name="Liu X.D."/>
            <person name="Liao X.Y."/>
            <person name="Jiang Y.T."/>
            <person name="Yu X."/>
            <person name="Hao Y."/>
            <person name="Huang J."/>
            <person name="Zhao X.W."/>
            <person name="Ke S."/>
            <person name="Chen Y.Y."/>
            <person name="Wu W.L."/>
            <person name="Hsu J.L."/>
            <person name="Lin Y.F."/>
            <person name="Huang M.D."/>
            <person name="Li C.Y."/>
            <person name="Huang L."/>
            <person name="Wang Z.W."/>
            <person name="Zhao X."/>
            <person name="Zhong W.Y."/>
            <person name="Peng D.H."/>
            <person name="Ahmad S."/>
            <person name="Lan S."/>
            <person name="Zhang J.S."/>
            <person name="Tsai W.C."/>
            <person name="Van de Peer Y."/>
            <person name="Liu Z.J."/>
        </authorList>
    </citation>
    <scope>NUCLEOTIDE SEQUENCE</scope>
    <source>
        <strain evidence="3">SCP</strain>
    </source>
</reference>
<dbReference type="Pfam" id="PF02893">
    <property type="entry name" value="GRAM"/>
    <property type="match status" value="1"/>
</dbReference>
<organism evidence="3 4">
    <name type="scientific">Acorus gramineus</name>
    <name type="common">Dwarf sweet flag</name>
    <dbReference type="NCBI Taxonomy" id="55184"/>
    <lineage>
        <taxon>Eukaryota</taxon>
        <taxon>Viridiplantae</taxon>
        <taxon>Streptophyta</taxon>
        <taxon>Embryophyta</taxon>
        <taxon>Tracheophyta</taxon>
        <taxon>Spermatophyta</taxon>
        <taxon>Magnoliopsida</taxon>
        <taxon>Liliopsida</taxon>
        <taxon>Acoraceae</taxon>
        <taxon>Acorus</taxon>
    </lineage>
</organism>
<comment type="caution">
    <text evidence="3">The sequence shown here is derived from an EMBL/GenBank/DDBJ whole genome shotgun (WGS) entry which is preliminary data.</text>
</comment>
<protein>
    <submittedName>
        <fullName evidence="3">GEM-like protein 4</fullName>
    </submittedName>
</protein>
<dbReference type="PANTHER" id="PTHR31969">
    <property type="entry name" value="GEM-LIKE PROTEIN 2"/>
    <property type="match status" value="1"/>
</dbReference>
<proteinExistence type="inferred from homology"/>
<dbReference type="InterPro" id="IPR037848">
    <property type="entry name" value="GEM-like"/>
</dbReference>
<sequence>MEDPYTTIKVTKFTTSFSPITGLLFISTEKIAFCSERSLTFTSPNGNLVRTPNKVIIPLKKIKRVNPSENMNKPTQTYIQIVTVDDFDFWFMGFVSYQKAFKYLQQSITQLSMKFKL</sequence>
<keyword evidence="4" id="KW-1185">Reference proteome</keyword>
<evidence type="ECO:0000313" key="4">
    <source>
        <dbReference type="Proteomes" id="UP001179952"/>
    </source>
</evidence>
<evidence type="ECO:0000256" key="1">
    <source>
        <dbReference type="ARBA" id="ARBA00009414"/>
    </source>
</evidence>
<reference evidence="3" key="2">
    <citation type="submission" date="2023-06" db="EMBL/GenBank/DDBJ databases">
        <authorList>
            <person name="Ma L."/>
            <person name="Liu K.-W."/>
            <person name="Li Z."/>
            <person name="Hsiao Y.-Y."/>
            <person name="Qi Y."/>
            <person name="Fu T."/>
            <person name="Tang G."/>
            <person name="Zhang D."/>
            <person name="Sun W.-H."/>
            <person name="Liu D.-K."/>
            <person name="Li Y."/>
            <person name="Chen G.-Z."/>
            <person name="Liu X.-D."/>
            <person name="Liao X.-Y."/>
            <person name="Jiang Y.-T."/>
            <person name="Yu X."/>
            <person name="Hao Y."/>
            <person name="Huang J."/>
            <person name="Zhao X.-W."/>
            <person name="Ke S."/>
            <person name="Chen Y.-Y."/>
            <person name="Wu W.-L."/>
            <person name="Hsu J.-L."/>
            <person name="Lin Y.-F."/>
            <person name="Huang M.-D."/>
            <person name="Li C.-Y."/>
            <person name="Huang L."/>
            <person name="Wang Z.-W."/>
            <person name="Zhao X."/>
            <person name="Zhong W.-Y."/>
            <person name="Peng D.-H."/>
            <person name="Ahmad S."/>
            <person name="Lan S."/>
            <person name="Zhang J.-S."/>
            <person name="Tsai W.-C."/>
            <person name="Van De Peer Y."/>
            <person name="Liu Z.-J."/>
        </authorList>
    </citation>
    <scope>NUCLEOTIDE SEQUENCE</scope>
    <source>
        <strain evidence="3">SCP</strain>
        <tissue evidence="3">Leaves</tissue>
    </source>
</reference>
<dbReference type="AlphaFoldDB" id="A0AAV9B2Z0"/>
<gene>
    <name evidence="3" type="ORF">QJS04_geneDACA020957</name>
</gene>
<feature type="domain" description="GRAM" evidence="2">
    <location>
        <begin position="13"/>
        <end position="110"/>
    </location>
</feature>
<evidence type="ECO:0000313" key="3">
    <source>
        <dbReference type="EMBL" id="KAK1270708.1"/>
    </source>
</evidence>
<evidence type="ECO:0000259" key="2">
    <source>
        <dbReference type="Pfam" id="PF02893"/>
    </source>
</evidence>